<evidence type="ECO:0000256" key="4">
    <source>
        <dbReference type="ARBA" id="ARBA00022530"/>
    </source>
</evidence>
<dbReference type="InterPro" id="IPR055355">
    <property type="entry name" value="ZP-C"/>
</dbReference>
<evidence type="ECO:0000256" key="7">
    <source>
        <dbReference type="ARBA" id="ARBA00022729"/>
    </source>
</evidence>
<dbReference type="InterPro" id="IPR055356">
    <property type="entry name" value="ZP-N"/>
</dbReference>
<dbReference type="GO" id="GO:0007339">
    <property type="term" value="P:binding of sperm to zona pellucida"/>
    <property type="evidence" value="ECO:0007669"/>
    <property type="project" value="TreeGrafter"/>
</dbReference>
<feature type="disulfide bond" evidence="14">
    <location>
        <begin position="105"/>
        <end position="120"/>
    </location>
</feature>
<keyword evidence="4" id="KW-0272">Extracellular matrix</keyword>
<keyword evidence="2" id="KW-1003">Cell membrane</keyword>
<keyword evidence="5" id="KW-0165">Cleavage on pair of basic residues</keyword>
<evidence type="ECO:0000256" key="15">
    <source>
        <dbReference type="SAM" id="Phobius"/>
    </source>
</evidence>
<evidence type="ECO:0000256" key="14">
    <source>
        <dbReference type="PROSITE-ProRule" id="PRU00779"/>
    </source>
</evidence>
<dbReference type="SMART" id="SM00018">
    <property type="entry name" value="PD"/>
    <property type="match status" value="1"/>
</dbReference>
<evidence type="ECO:0000256" key="6">
    <source>
        <dbReference type="ARBA" id="ARBA00022692"/>
    </source>
</evidence>
<keyword evidence="3" id="KW-0964">Secreted</keyword>
<keyword evidence="19" id="KW-1185">Reference proteome</keyword>
<evidence type="ECO:0008006" key="20">
    <source>
        <dbReference type="Google" id="ProtNLM"/>
    </source>
</evidence>
<dbReference type="EMBL" id="OW240912">
    <property type="protein sequence ID" value="CAH2219561.1"/>
    <property type="molecule type" value="Genomic_DNA"/>
</dbReference>
<dbReference type="CDD" id="cd00111">
    <property type="entry name" value="Trefoil"/>
    <property type="match status" value="1"/>
</dbReference>
<proteinExistence type="predicted"/>
<dbReference type="SMART" id="SM00241">
    <property type="entry name" value="ZP"/>
    <property type="match status" value="1"/>
</dbReference>
<evidence type="ECO:0000259" key="16">
    <source>
        <dbReference type="PROSITE" id="PS51034"/>
    </source>
</evidence>
<dbReference type="GO" id="GO:0005886">
    <property type="term" value="C:plasma membrane"/>
    <property type="evidence" value="ECO:0007669"/>
    <property type="project" value="UniProtKB-SubCell"/>
</dbReference>
<dbReference type="InterPro" id="IPR000519">
    <property type="entry name" value="P_trefoil_dom"/>
</dbReference>
<accession>A0AAD1QXT9</accession>
<dbReference type="Pfam" id="PF00088">
    <property type="entry name" value="Trefoil"/>
    <property type="match status" value="1"/>
</dbReference>
<dbReference type="Gene3D" id="2.60.40.3210">
    <property type="entry name" value="Zona pellucida, ZP-N domain"/>
    <property type="match status" value="1"/>
</dbReference>
<dbReference type="GO" id="GO:0060468">
    <property type="term" value="P:prevention of polyspermy"/>
    <property type="evidence" value="ECO:0007669"/>
    <property type="project" value="TreeGrafter"/>
</dbReference>
<dbReference type="SUPFAM" id="SSF57492">
    <property type="entry name" value="Trefoil"/>
    <property type="match status" value="1"/>
</dbReference>
<evidence type="ECO:0000256" key="3">
    <source>
        <dbReference type="ARBA" id="ARBA00022525"/>
    </source>
</evidence>
<dbReference type="InterPro" id="IPR042235">
    <property type="entry name" value="ZP-C_dom"/>
</dbReference>
<keyword evidence="12" id="KW-0278">Fertilization</keyword>
<dbReference type="PANTHER" id="PTHR23343">
    <property type="entry name" value="ZONA PELLUCIDA SPERM-BINDING PROTEIN"/>
    <property type="match status" value="1"/>
</dbReference>
<evidence type="ECO:0000256" key="5">
    <source>
        <dbReference type="ARBA" id="ARBA00022685"/>
    </source>
</evidence>
<feature type="domain" description="ZP" evidence="16">
    <location>
        <begin position="140"/>
        <end position="417"/>
    </location>
</feature>
<dbReference type="PROSITE" id="PS00682">
    <property type="entry name" value="ZP_1"/>
    <property type="match status" value="1"/>
</dbReference>
<dbReference type="PRINTS" id="PR00023">
    <property type="entry name" value="ZPELLUCIDA"/>
</dbReference>
<dbReference type="Gene3D" id="2.60.40.4100">
    <property type="entry name" value="Zona pellucida, ZP-C domain"/>
    <property type="match status" value="1"/>
</dbReference>
<comment type="subcellular location">
    <subcellularLocation>
        <location evidence="1">Cell membrane</location>
        <topology evidence="1">Single-pass type I membrane protein</topology>
    </subcellularLocation>
    <subcellularLocation>
        <location evidence="13">Zona pellucida</location>
    </subcellularLocation>
</comment>
<evidence type="ECO:0000256" key="8">
    <source>
        <dbReference type="ARBA" id="ARBA00022989"/>
    </source>
</evidence>
<keyword evidence="11" id="KW-0325">Glycoprotein</keyword>
<comment type="caution">
    <text evidence="14">Lacks conserved residue(s) required for the propagation of feature annotation.</text>
</comment>
<dbReference type="GO" id="GO:0032190">
    <property type="term" value="F:acrosin binding"/>
    <property type="evidence" value="ECO:0007669"/>
    <property type="project" value="TreeGrafter"/>
</dbReference>
<feature type="domain" description="P-type" evidence="17">
    <location>
        <begin position="92"/>
        <end position="135"/>
    </location>
</feature>
<keyword evidence="9 15" id="KW-0472">Membrane</keyword>
<keyword evidence="10 14" id="KW-1015">Disulfide bond</keyword>
<dbReference type="InterPro" id="IPR048290">
    <property type="entry name" value="ZP_chr"/>
</dbReference>
<dbReference type="Proteomes" id="UP001295444">
    <property type="component" value="Chromosome 01"/>
</dbReference>
<dbReference type="PROSITE" id="PS51448">
    <property type="entry name" value="P_TREFOIL_2"/>
    <property type="match status" value="1"/>
</dbReference>
<reference evidence="18" key="1">
    <citation type="submission" date="2022-03" db="EMBL/GenBank/DDBJ databases">
        <authorList>
            <person name="Alioto T."/>
            <person name="Alioto T."/>
            <person name="Gomez Garrido J."/>
        </authorList>
    </citation>
    <scope>NUCLEOTIDE SEQUENCE</scope>
</reference>
<keyword evidence="6 15" id="KW-0812">Transmembrane</keyword>
<dbReference type="PANTHER" id="PTHR23343:SF119">
    <property type="entry name" value="ZONA PELLUCIDA GLYCOPROTEIN 4, GENE 2"/>
    <property type="match status" value="1"/>
</dbReference>
<keyword evidence="7" id="KW-0732">Signal</keyword>
<dbReference type="Pfam" id="PF23344">
    <property type="entry name" value="ZP-N"/>
    <property type="match status" value="1"/>
</dbReference>
<dbReference type="GO" id="GO:0035805">
    <property type="term" value="C:egg coat"/>
    <property type="evidence" value="ECO:0007669"/>
    <property type="project" value="UniProtKB-SubCell"/>
</dbReference>
<dbReference type="Pfam" id="PF22821">
    <property type="entry name" value="ZP1_ZP4_Ig-like"/>
    <property type="match status" value="1"/>
</dbReference>
<dbReference type="AlphaFoldDB" id="A0AAD1QXT9"/>
<protein>
    <recommendedName>
        <fullName evidence="20">Zona pellucida sperm-binding protein 4-like</fullName>
    </recommendedName>
</protein>
<dbReference type="InterPro" id="IPR017977">
    <property type="entry name" value="ZP_dom_CS"/>
</dbReference>
<evidence type="ECO:0000313" key="18">
    <source>
        <dbReference type="EMBL" id="CAH2219561.1"/>
    </source>
</evidence>
<evidence type="ECO:0000256" key="10">
    <source>
        <dbReference type="ARBA" id="ARBA00023157"/>
    </source>
</evidence>
<evidence type="ECO:0000313" key="19">
    <source>
        <dbReference type="Proteomes" id="UP001295444"/>
    </source>
</evidence>
<evidence type="ECO:0000259" key="17">
    <source>
        <dbReference type="PROSITE" id="PS51448"/>
    </source>
</evidence>
<feature type="transmembrane region" description="Helical" evidence="15">
    <location>
        <begin position="464"/>
        <end position="486"/>
    </location>
</feature>
<organism evidence="18 19">
    <name type="scientific">Pelobates cultripes</name>
    <name type="common">Western spadefoot toad</name>
    <dbReference type="NCBI Taxonomy" id="61616"/>
    <lineage>
        <taxon>Eukaryota</taxon>
        <taxon>Metazoa</taxon>
        <taxon>Chordata</taxon>
        <taxon>Craniata</taxon>
        <taxon>Vertebrata</taxon>
        <taxon>Euteleostomi</taxon>
        <taxon>Amphibia</taxon>
        <taxon>Batrachia</taxon>
        <taxon>Anura</taxon>
        <taxon>Pelobatoidea</taxon>
        <taxon>Pelobatidae</taxon>
        <taxon>Pelobates</taxon>
    </lineage>
</organism>
<evidence type="ECO:0000256" key="13">
    <source>
        <dbReference type="ARBA" id="ARBA00024183"/>
    </source>
</evidence>
<evidence type="ECO:0000256" key="11">
    <source>
        <dbReference type="ARBA" id="ARBA00023180"/>
    </source>
</evidence>
<dbReference type="PROSITE" id="PS51034">
    <property type="entry name" value="ZP_2"/>
    <property type="match status" value="1"/>
</dbReference>
<evidence type="ECO:0000256" key="2">
    <source>
        <dbReference type="ARBA" id="ARBA00022475"/>
    </source>
</evidence>
<dbReference type="InterPro" id="IPR044913">
    <property type="entry name" value="P_trefoil_dom_sf"/>
</dbReference>
<dbReference type="Pfam" id="PF00100">
    <property type="entry name" value="Zona_pellucida"/>
    <property type="match status" value="1"/>
</dbReference>
<dbReference type="Gene3D" id="4.10.110.10">
    <property type="entry name" value="Spasmolytic Protein, domain 1"/>
    <property type="match status" value="1"/>
</dbReference>
<sequence length="500" mass="55474">MLSPQNLLTEADHKGKLKPIVGDPSCGIWVTPGSDGFLFIDVDYDGCFIKKMDNYYTMTILMQHNITGKWEVYQKEDLRCPVFQAMDAPALNKCSGVLRGNRIACAGPLTSQDVCLQNGCCYDQSDSINPCYYGDEVTAQCSIDGQMSIAISKDVTLPPLRLDSVHLLSGGGDGCSPVTQNEAFIVFKFPLSACGTIRKINNGIVVYENDLIADQDVRTWSGALITRDSTFRLRIRCSFTASASEPLYVEVYTLPPPSPVSSTGPLTLQMRIAKDDRTNNLQFGQYYGTGDYPVVKYLRDPVFVEVRILNRNDPSLVLILEQCWATPSESPLQQPQWPILVTRCPFDGDNYKTQLLSTERNSAVDFPYYYKRFILSTFTFVGGTSNQAFDGLVYLHCSASACFPSSSDSCTATCNSRKRAVDDLDESTLTLVSSEGPILLSEINNELLVKKEIPHRTSGLEWRLIAAMVFLFSAILVGFLIGVMSYQCTQNRSNIQNLKV</sequence>
<name>A0AAD1QXT9_PELCU</name>
<dbReference type="GO" id="GO:0035804">
    <property type="term" value="F:structural constituent of egg coat"/>
    <property type="evidence" value="ECO:0007669"/>
    <property type="project" value="TreeGrafter"/>
</dbReference>
<evidence type="ECO:0000256" key="12">
    <source>
        <dbReference type="ARBA" id="ARBA00023279"/>
    </source>
</evidence>
<gene>
    <name evidence="18" type="ORF">PECUL_23A022218</name>
</gene>
<keyword evidence="8 15" id="KW-1133">Transmembrane helix</keyword>
<evidence type="ECO:0000256" key="9">
    <source>
        <dbReference type="ARBA" id="ARBA00023136"/>
    </source>
</evidence>
<evidence type="ECO:0000256" key="1">
    <source>
        <dbReference type="ARBA" id="ARBA00004251"/>
    </source>
</evidence>
<dbReference type="InterPro" id="IPR054554">
    <property type="entry name" value="ZP1/4_Ig-like"/>
</dbReference>
<dbReference type="InterPro" id="IPR051148">
    <property type="entry name" value="Zona_Pellucida_Domain_gp"/>
</dbReference>
<dbReference type="InterPro" id="IPR001507">
    <property type="entry name" value="ZP_dom"/>
</dbReference>